<gene>
    <name evidence="2" type="ORF">BRAFLDRAFT_131806</name>
</gene>
<name>C3ZCE7_BRAFL</name>
<accession>C3ZCE7</accession>
<proteinExistence type="predicted"/>
<protein>
    <submittedName>
        <fullName evidence="2">Uncharacterized protein</fullName>
    </submittedName>
</protein>
<feature type="compositionally biased region" description="Polar residues" evidence="1">
    <location>
        <begin position="119"/>
        <end position="143"/>
    </location>
</feature>
<feature type="compositionally biased region" description="Polar residues" evidence="1">
    <location>
        <begin position="1"/>
        <end position="13"/>
    </location>
</feature>
<dbReference type="STRING" id="7739.C3ZCE7"/>
<feature type="region of interest" description="Disordered" evidence="1">
    <location>
        <begin position="368"/>
        <end position="395"/>
    </location>
</feature>
<dbReference type="eggNOG" id="ENOG502T2IM">
    <property type="taxonomic scope" value="Eukaryota"/>
</dbReference>
<dbReference type="PANTHER" id="PTHR46745">
    <property type="entry name" value="TSC22 DOMAIN FAMILY PROTEIN 1"/>
    <property type="match status" value="1"/>
</dbReference>
<reference evidence="2" key="1">
    <citation type="journal article" date="2008" name="Nature">
        <title>The amphioxus genome and the evolution of the chordate karyotype.</title>
        <authorList>
            <consortium name="US DOE Joint Genome Institute (JGI-PGF)"/>
            <person name="Putnam N.H."/>
            <person name="Butts T."/>
            <person name="Ferrier D.E.K."/>
            <person name="Furlong R.F."/>
            <person name="Hellsten U."/>
            <person name="Kawashima T."/>
            <person name="Robinson-Rechavi M."/>
            <person name="Shoguchi E."/>
            <person name="Terry A."/>
            <person name="Yu J.-K."/>
            <person name="Benito-Gutierrez E.L."/>
            <person name="Dubchak I."/>
            <person name="Garcia-Fernandez J."/>
            <person name="Gibson-Brown J.J."/>
            <person name="Grigoriev I.V."/>
            <person name="Horton A.C."/>
            <person name="de Jong P.J."/>
            <person name="Jurka J."/>
            <person name="Kapitonov V.V."/>
            <person name="Kohara Y."/>
            <person name="Kuroki Y."/>
            <person name="Lindquist E."/>
            <person name="Lucas S."/>
            <person name="Osoegawa K."/>
            <person name="Pennacchio L.A."/>
            <person name="Salamov A.A."/>
            <person name="Satou Y."/>
            <person name="Sauka-Spengler T."/>
            <person name="Schmutz J."/>
            <person name="Shin-I T."/>
            <person name="Toyoda A."/>
            <person name="Bronner-Fraser M."/>
            <person name="Fujiyama A."/>
            <person name="Holland L.Z."/>
            <person name="Holland P.W.H."/>
            <person name="Satoh N."/>
            <person name="Rokhsar D.S."/>
        </authorList>
    </citation>
    <scope>NUCLEOTIDE SEQUENCE [LARGE SCALE GENOMIC DNA]</scope>
    <source>
        <strain evidence="2">S238N-H82</strain>
        <tissue evidence="2">Testes</tissue>
    </source>
</reference>
<feature type="region of interest" description="Disordered" evidence="1">
    <location>
        <begin position="1"/>
        <end position="143"/>
    </location>
</feature>
<sequence>MSDPSSSPNTPGRHSNMAHKFSKKLPSVERDSEPSPTPAASHDAPENANMANSQAASTAKKKSCFQITSVKGPGSEGESLADGYESTDELDDTSRTEDLSSDMLDSSMKTSDMEVDGASSGSEDTLNQSDTESQTGSVYTNGVSRFRVVKIEPSVPTKRGRWVCTDFTDQQLNKENVGIKADFSDLRVNEDKEGGGSGSSSAASSVHYIPGQDPNAENPIGMPLESVISQGGMMGGQGQPGMSQVQPNVSQIQPTHPQGQPNVSTQQPQSVTPMAPSKGKPEFTSQNSMEGFSKDVAASLQPIPNSANLSTARTLPGSSQSAAMDSGKVYNYHDRWNYSAASQADLSASNPAAMLLAAAMGSPRLENPLDSGEFPIGSATIHAGSQGMADNSEEG</sequence>
<evidence type="ECO:0000256" key="1">
    <source>
        <dbReference type="SAM" id="MobiDB-lite"/>
    </source>
</evidence>
<feature type="region of interest" description="Disordered" evidence="1">
    <location>
        <begin position="189"/>
        <end position="299"/>
    </location>
</feature>
<dbReference type="AlphaFoldDB" id="C3ZCE7"/>
<dbReference type="InParanoid" id="C3ZCE7"/>
<evidence type="ECO:0000313" key="2">
    <source>
        <dbReference type="EMBL" id="EEN49777.1"/>
    </source>
</evidence>
<dbReference type="EMBL" id="GG666607">
    <property type="protein sequence ID" value="EEN49777.1"/>
    <property type="molecule type" value="Genomic_DNA"/>
</dbReference>
<organism>
    <name type="scientific">Branchiostoma floridae</name>
    <name type="common">Florida lancelet</name>
    <name type="synonym">Amphioxus</name>
    <dbReference type="NCBI Taxonomy" id="7739"/>
    <lineage>
        <taxon>Eukaryota</taxon>
        <taxon>Metazoa</taxon>
        <taxon>Chordata</taxon>
        <taxon>Cephalochordata</taxon>
        <taxon>Leptocardii</taxon>
        <taxon>Amphioxiformes</taxon>
        <taxon>Branchiostomatidae</taxon>
        <taxon>Branchiostoma</taxon>
    </lineage>
</organism>
<dbReference type="PANTHER" id="PTHR46745:SF1">
    <property type="entry name" value="TSC22 DOMAIN FAMILY PROTEIN 1"/>
    <property type="match status" value="1"/>
</dbReference>
<feature type="compositionally biased region" description="Polar residues" evidence="1">
    <location>
        <begin position="248"/>
        <end position="272"/>
    </location>
</feature>
<feature type="compositionally biased region" description="Low complexity" evidence="1">
    <location>
        <begin position="101"/>
        <end position="110"/>
    </location>
</feature>